<keyword evidence="1" id="KW-0433">Leucine-rich repeat</keyword>
<evidence type="ECO:0000313" key="7">
    <source>
        <dbReference type="Ensembl" id="ENSONIP00000014049.2"/>
    </source>
</evidence>
<dbReference type="GO" id="GO:0045348">
    <property type="term" value="P:positive regulation of MHC class II biosynthetic process"/>
    <property type="evidence" value="ECO:0007669"/>
    <property type="project" value="TreeGrafter"/>
</dbReference>
<name>I3JYV4_ORENI</name>
<feature type="compositionally biased region" description="Basic and acidic residues" evidence="5">
    <location>
        <begin position="494"/>
        <end position="508"/>
    </location>
</feature>
<proteinExistence type="predicted"/>
<keyword evidence="3" id="KW-0547">Nucleotide-binding</keyword>
<evidence type="ECO:0000256" key="2">
    <source>
        <dbReference type="ARBA" id="ARBA00022737"/>
    </source>
</evidence>
<protein>
    <recommendedName>
        <fullName evidence="6">NACHT domain-containing protein</fullName>
    </recommendedName>
</protein>
<dbReference type="SUPFAM" id="SSF52540">
    <property type="entry name" value="P-loop containing nucleoside triphosphate hydrolases"/>
    <property type="match status" value="1"/>
</dbReference>
<dbReference type="InParanoid" id="I3JYV4"/>
<dbReference type="Ensembl" id="ENSONIT00000014059.2">
    <property type="protein sequence ID" value="ENSONIP00000014049.2"/>
    <property type="gene ID" value="ENSONIG00000011159.2"/>
</dbReference>
<dbReference type="InterPro" id="IPR007111">
    <property type="entry name" value="NACHT_NTPase"/>
</dbReference>
<evidence type="ECO:0000313" key="8">
    <source>
        <dbReference type="Proteomes" id="UP000005207"/>
    </source>
</evidence>
<sequence length="1818" mass="202283">MDEEVNPDHENVNSVLAQDSIELFHILSSQSHSVIMELCQMMPSEAWHQYQVDPSSSSATARPELIKTMLDYFRSASARKCRNFLQRVCFSCENIPMLLESRLMSVAGYDSNSYENSSPAVTDQNSSPPFLEQRLVKRPRIDHWQQYISEVEKCLLKRWKQLTAGLVREVQLENVWVSPRAANRSRDRPDQTPSSADRGGRTPEPDGDYGYLESRVTLETFLQGCLGKVTVLVGKTGSGKTLLTSCLGQQWASGLGPVPSSFVFVLLEFRQLNLLSRPLSLSELLFQYYLPPTGGEDAKRAIIDYLLTNPEQSCWVLDGYDEFHSKLSKKEVQRKPLHLEDPLPVADLISGLLNRQILPGSTVLVTCRVRDLIDLDGISDKVGQLLGWDQDEIKEYVDNFFGAKDVALREQAAQLLLSSRHLLAMSSIPALCNICCICLEHLLLQWRDKATGGAPMPDEKGSKARTDAQEAEGAQMSREARGEEGNRRGNPAQRKQEDGKRKGSKDVIMDGTNGRPQLAPTSPQVPATLTQVYLTVLGSFLSRDPNHGGDGRPKTKRFPHSAVTTLTILSQYQSELCELSRLAWTGLEESKILFLKEEIPQEVLKFSLRIGLLSQVELRRQDGILASAYCFIHLTVQEFLAALRIMTSNDVNDAQLKKRFSLKTRWTSKSDQKTVFTDSLYLYVCGLASSQCTPALVELAKVSGSVQSWVQKRQDLVLKLLKTMCNSNTLTGPKILQLCHSVQESQNHQLAKQVFGVRPKLELRNIWLLPNDIEALAFVVNSADQNDIGLDFGACSMELECLIVLARCQGIHNLSFHSRKYGDKFAEKLSSVLPKFTSLRKLEFSGASLTATGAASLASGLQGCPHITEINLSDNNLRDEGISYIAEIFTKLQNLSNVVLGRNSTTLNAVDCLIKTMSSCLNIQHVHADGIKDLTVTFFQKSDMNSLLNQNWNKSEMQKLAESLARCPALSVLDLSGGQWDEEILRKLTEFLPQFSITEKIIINDSCSSVEGLVVLTALLSDYPPVMELHIRYTHASNLTFASFSLSYCNLHPADLESVLRCLGTSSDLTMLDLSSNCLGNKGLKKLLDFLPRLCKIQEINASNNDINMEGVVMLAGALCSYNTLTEIHISGGGKEEVSLKFCPDESDDKQQLKMFRYIKDSSILPSDMTKVCRKLVQSRFHWELELSQCIHANSITSAANALKLVSCLTDSQRVTSVELSPQSDSFINFDAVKVEQVSCRLTHFCLKGDHLKKLLEILQQGPQLSDLDLSSNQLEDEDVSSFVHSLPRLKISTYVNLSNNRLTQQGLLAVANTLCTCANVSGVEVSLGEEEQCFIWFRQSETREKSLRVREGSLKREHLVRLAEIVSSCPHLTKVEFPAAAELQSKWIGVIRTFLLSIEERWIGAEKAVGLMCRCLQLNSNIQTVSIHQNTLHLIKSTELTTDSLVDCAVNGYQLASIESVIPSCPFLTELDFSHNILGVEGAEFLCSVLPRMPNLTSLSLSGHQISETAAQNMTTLLPCLRSLNLSHCVLPGGLQLIEALGQCVILEDLCLDSVLLNEESRMCLARALRNINSICRLRLNEIVTAMDNFSVLDLLAATKGHTHLKEIELGGWRMACRGIEELNRLIPTWTELRKIKLSKNLISDQSGEKLLEALKDCSHLEELCLSDNTLGNLTAARMALIFPSLTHLSPFCSFFNSVTSKRLSKTHFLTSVGTSELCAVVASLAHCPLIQEVGLGWNNCRDEVALEVARVLPFCHTLTQIDLECNSLSVSGAEALLKALRFCPALQLIRLWKNKIFEGDVHRLALRDRRMNFSST</sequence>
<feature type="region of interest" description="Disordered" evidence="5">
    <location>
        <begin position="181"/>
        <end position="209"/>
    </location>
</feature>
<dbReference type="InterPro" id="IPR032675">
    <property type="entry name" value="LRR_dom_sf"/>
</dbReference>
<dbReference type="Gene3D" id="3.40.50.300">
    <property type="entry name" value="P-loop containing nucleotide triphosphate hydrolases"/>
    <property type="match status" value="1"/>
</dbReference>
<dbReference type="Pfam" id="PF05729">
    <property type="entry name" value="NACHT"/>
    <property type="match status" value="1"/>
</dbReference>
<reference evidence="7" key="3">
    <citation type="submission" date="2025-09" db="UniProtKB">
        <authorList>
            <consortium name="Ensembl"/>
        </authorList>
    </citation>
    <scope>IDENTIFICATION</scope>
</reference>
<reference evidence="8" key="1">
    <citation type="submission" date="2012-01" db="EMBL/GenBank/DDBJ databases">
        <title>The Genome Sequence of Oreochromis niloticus (Nile Tilapia).</title>
        <authorList>
            <consortium name="Broad Institute Genome Assembly Team"/>
            <consortium name="Broad Institute Sequencing Platform"/>
            <person name="Di Palma F."/>
            <person name="Johnson J."/>
            <person name="Lander E.S."/>
            <person name="Lindblad-Toh K."/>
        </authorList>
    </citation>
    <scope>NUCLEOTIDE SEQUENCE [LARGE SCALE GENOMIC DNA]</scope>
</reference>
<dbReference type="Pfam" id="PF13516">
    <property type="entry name" value="LRR_6"/>
    <property type="match status" value="5"/>
</dbReference>
<dbReference type="GO" id="GO:0045345">
    <property type="term" value="P:positive regulation of MHC class I biosynthetic process"/>
    <property type="evidence" value="ECO:0007669"/>
    <property type="project" value="TreeGrafter"/>
</dbReference>
<dbReference type="SUPFAM" id="SSF52047">
    <property type="entry name" value="RNI-like"/>
    <property type="match status" value="2"/>
</dbReference>
<dbReference type="STRING" id="8128.ENSONIP00000014049"/>
<evidence type="ECO:0000256" key="1">
    <source>
        <dbReference type="ARBA" id="ARBA00022614"/>
    </source>
</evidence>
<evidence type="ECO:0000256" key="4">
    <source>
        <dbReference type="ARBA" id="ARBA00022840"/>
    </source>
</evidence>
<keyword evidence="8" id="KW-1185">Reference proteome</keyword>
<dbReference type="PROSITE" id="PS50837">
    <property type="entry name" value="NACHT"/>
    <property type="match status" value="1"/>
</dbReference>
<feature type="compositionally biased region" description="Basic and acidic residues" evidence="5">
    <location>
        <begin position="457"/>
        <end position="468"/>
    </location>
</feature>
<dbReference type="GO" id="GO:0045944">
    <property type="term" value="P:positive regulation of transcription by RNA polymerase II"/>
    <property type="evidence" value="ECO:0007669"/>
    <property type="project" value="TreeGrafter"/>
</dbReference>
<dbReference type="SMART" id="SM00368">
    <property type="entry name" value="LRR_RI"/>
    <property type="match status" value="10"/>
</dbReference>
<dbReference type="InterPro" id="IPR041267">
    <property type="entry name" value="NLRP_HD2"/>
</dbReference>
<feature type="region of interest" description="Disordered" evidence="5">
    <location>
        <begin position="453"/>
        <end position="524"/>
    </location>
</feature>
<dbReference type="eggNOG" id="KOG4308">
    <property type="taxonomic scope" value="Eukaryota"/>
</dbReference>
<dbReference type="PANTHER" id="PTHR47189:SF1">
    <property type="entry name" value="MHC CLASS II TRANSACTIVATOR"/>
    <property type="match status" value="1"/>
</dbReference>
<dbReference type="FunCoup" id="I3JYV4">
    <property type="interactions" value="682"/>
</dbReference>
<dbReference type="GeneTree" id="ENSGT00940000160652"/>
<feature type="domain" description="NACHT" evidence="6">
    <location>
        <begin position="228"/>
        <end position="368"/>
    </location>
</feature>
<dbReference type="GO" id="GO:0005524">
    <property type="term" value="F:ATP binding"/>
    <property type="evidence" value="ECO:0007669"/>
    <property type="project" value="UniProtKB-KW"/>
</dbReference>
<evidence type="ECO:0000259" key="6">
    <source>
        <dbReference type="PROSITE" id="PS50837"/>
    </source>
</evidence>
<keyword evidence="2" id="KW-0677">Repeat</keyword>
<evidence type="ECO:0000256" key="3">
    <source>
        <dbReference type="ARBA" id="ARBA00022741"/>
    </source>
</evidence>
<reference evidence="7" key="2">
    <citation type="submission" date="2025-08" db="UniProtKB">
        <authorList>
            <consortium name="Ensembl"/>
        </authorList>
    </citation>
    <scope>IDENTIFICATION</scope>
</reference>
<evidence type="ECO:0000256" key="5">
    <source>
        <dbReference type="SAM" id="MobiDB-lite"/>
    </source>
</evidence>
<dbReference type="Gene3D" id="3.80.10.10">
    <property type="entry name" value="Ribonuclease Inhibitor"/>
    <property type="match status" value="5"/>
</dbReference>
<gene>
    <name evidence="7" type="primary">nlrc5</name>
</gene>
<dbReference type="InterPro" id="IPR001611">
    <property type="entry name" value="Leu-rich_rpt"/>
</dbReference>
<dbReference type="InterPro" id="IPR027417">
    <property type="entry name" value="P-loop_NTPase"/>
</dbReference>
<keyword evidence="4" id="KW-0067">ATP-binding</keyword>
<dbReference type="Proteomes" id="UP000005207">
    <property type="component" value="Linkage group LG7"/>
</dbReference>
<dbReference type="Gene3D" id="1.10.533.20">
    <property type="match status" value="1"/>
</dbReference>
<dbReference type="Pfam" id="PF17776">
    <property type="entry name" value="NLRC4_HD2"/>
    <property type="match status" value="1"/>
</dbReference>
<dbReference type="OMA" id="AQQDETW"/>
<feature type="compositionally biased region" description="Basic and acidic residues" evidence="5">
    <location>
        <begin position="478"/>
        <end position="487"/>
    </location>
</feature>
<organism evidence="7 8">
    <name type="scientific">Oreochromis niloticus</name>
    <name type="common">Nile tilapia</name>
    <name type="synonym">Tilapia nilotica</name>
    <dbReference type="NCBI Taxonomy" id="8128"/>
    <lineage>
        <taxon>Eukaryota</taxon>
        <taxon>Metazoa</taxon>
        <taxon>Chordata</taxon>
        <taxon>Craniata</taxon>
        <taxon>Vertebrata</taxon>
        <taxon>Euteleostomi</taxon>
        <taxon>Actinopterygii</taxon>
        <taxon>Neopterygii</taxon>
        <taxon>Teleostei</taxon>
        <taxon>Neoteleostei</taxon>
        <taxon>Acanthomorphata</taxon>
        <taxon>Ovalentaria</taxon>
        <taxon>Cichlomorphae</taxon>
        <taxon>Cichliformes</taxon>
        <taxon>Cichlidae</taxon>
        <taxon>African cichlids</taxon>
        <taxon>Pseudocrenilabrinae</taxon>
        <taxon>Oreochromini</taxon>
        <taxon>Oreochromis</taxon>
    </lineage>
</organism>
<accession>I3JYV4</accession>
<dbReference type="PANTHER" id="PTHR47189">
    <property type="entry name" value="MHC CLASS II TRANSACTIVATOR"/>
    <property type="match status" value="1"/>
</dbReference>